<dbReference type="EMBL" id="LWMS01000010">
    <property type="protein sequence ID" value="PWL08616.1"/>
    <property type="molecule type" value="Genomic_DNA"/>
</dbReference>
<dbReference type="GO" id="GO:0006520">
    <property type="term" value="P:amino acid metabolic process"/>
    <property type="evidence" value="ECO:0007669"/>
    <property type="project" value="InterPro"/>
</dbReference>
<evidence type="ECO:0000313" key="11">
    <source>
        <dbReference type="Proteomes" id="UP000217528"/>
    </source>
</evidence>
<evidence type="ECO:0000256" key="7">
    <source>
        <dbReference type="RuleBase" id="RU000481"/>
    </source>
</evidence>
<proteinExistence type="inferred from homology"/>
<dbReference type="PANTHER" id="PTHR46383:SF3">
    <property type="entry name" value="ASPARTATE AMINOTRANSFERASE-RELATED"/>
    <property type="match status" value="1"/>
</dbReference>
<dbReference type="SUPFAM" id="SSF53383">
    <property type="entry name" value="PLP-dependent transferases"/>
    <property type="match status" value="1"/>
</dbReference>
<evidence type="ECO:0000256" key="6">
    <source>
        <dbReference type="ARBA" id="ARBA00022898"/>
    </source>
</evidence>
<dbReference type="InterPro" id="IPR015424">
    <property type="entry name" value="PyrdxlP-dep_Trfase"/>
</dbReference>
<comment type="subunit">
    <text evidence="3">Homodimer.</text>
</comment>
<comment type="similarity">
    <text evidence="2 7">Belongs to the class-I pyridoxal-phosphate-dependent aminotransferase family.</text>
</comment>
<feature type="domain" description="Aminotransferase class I/classII large" evidence="8">
    <location>
        <begin position="27"/>
        <end position="366"/>
    </location>
</feature>
<keyword evidence="5 7" id="KW-0808">Transferase</keyword>
<keyword evidence="11" id="KW-1185">Reference proteome</keyword>
<evidence type="ECO:0000256" key="5">
    <source>
        <dbReference type="ARBA" id="ARBA00022679"/>
    </source>
</evidence>
<dbReference type="PANTHER" id="PTHR46383">
    <property type="entry name" value="ASPARTATE AMINOTRANSFERASE"/>
    <property type="match status" value="1"/>
</dbReference>
<dbReference type="OrthoDB" id="372018at2157"/>
<dbReference type="InterPro" id="IPR015421">
    <property type="entry name" value="PyrdxlP-dep_Trfase_major"/>
</dbReference>
<dbReference type="GO" id="GO:0008483">
    <property type="term" value="F:transaminase activity"/>
    <property type="evidence" value="ECO:0007669"/>
    <property type="project" value="UniProtKB-KW"/>
</dbReference>
<dbReference type="InterPro" id="IPR004839">
    <property type="entry name" value="Aminotransferase_I/II_large"/>
</dbReference>
<evidence type="ECO:0000256" key="1">
    <source>
        <dbReference type="ARBA" id="ARBA00001933"/>
    </source>
</evidence>
<organism evidence="9 11">
    <name type="scientific">Methanosphaera cuniculi</name>
    <dbReference type="NCBI Taxonomy" id="1077256"/>
    <lineage>
        <taxon>Archaea</taxon>
        <taxon>Methanobacteriati</taxon>
        <taxon>Methanobacteriota</taxon>
        <taxon>Methanomada group</taxon>
        <taxon>Methanobacteria</taxon>
        <taxon>Methanobacteriales</taxon>
        <taxon>Methanobacteriaceae</taxon>
        <taxon>Methanosphaera</taxon>
    </lineage>
</organism>
<dbReference type="RefSeq" id="WP_095609036.1">
    <property type="nucleotide sequence ID" value="NZ_LMVN01000024.1"/>
</dbReference>
<sequence>MQYGAKRVLDINLSQVRKMFEQASPTAINLALGEPDFDTPPHIIEALKDALTMGETHYSQNKGLPELRKAIVQKLKKDNNINTTMDDIIVTVGASEALYSSINALINPGDDVLIPDPGFLSYQEVVKIAGANAIPVKTYPENGFKTTIKDVENSLTENTKAIIINSPCNPTGAVIEKEDVKAISDLADDKDIIIISDEIYEKIIYDKKHYSFQAYTDNAITINGFSKSYAMTGLRIGYLSAIPEMIDEILKIHQYNVACVDTPTQIAATDALVKSQQCVTDMVAEFRKRRDLVVKSLNEMGLECIRPDGAFYVFFKCDNPDEFIQKALKEDVVLVNGNAFGDMGEGYIRLSYAQSYDNLERAMRRLKKIVEN</sequence>
<keyword evidence="6" id="KW-0663">Pyridoxal phosphate</keyword>
<dbReference type="InterPro" id="IPR004838">
    <property type="entry name" value="NHTrfase_class1_PyrdxlP-BS"/>
</dbReference>
<dbReference type="Gene3D" id="3.40.640.10">
    <property type="entry name" value="Type I PLP-dependent aspartate aminotransferase-like (Major domain)"/>
    <property type="match status" value="1"/>
</dbReference>
<keyword evidence="4 7" id="KW-0032">Aminotransferase</keyword>
<dbReference type="PROSITE" id="PS00105">
    <property type="entry name" value="AA_TRANSFER_CLASS_1"/>
    <property type="match status" value="1"/>
</dbReference>
<reference evidence="9 11" key="2">
    <citation type="journal article" date="2017" name="BMC Genomics">
        <title>Genomic analysis of methanogenic archaea reveals a shift towards energy conservation.</title>
        <authorList>
            <person name="Gilmore S.P."/>
            <person name="Henske J.K."/>
            <person name="Sexton J.A."/>
            <person name="Solomon K.V."/>
            <person name="Seppala S."/>
            <person name="Yoo J.I."/>
            <person name="Huyett L.M."/>
            <person name="Pressman A."/>
            <person name="Cogan J.Z."/>
            <person name="Kivenson V."/>
            <person name="Peng X."/>
            <person name="Tan Y."/>
            <person name="Valentine D.L."/>
            <person name="O'Malley M.A."/>
        </authorList>
    </citation>
    <scope>NUCLEOTIDE SEQUENCE [LARGE SCALE GENOMIC DNA]</scope>
    <source>
        <strain evidence="9 11">1R-7</strain>
    </source>
</reference>
<dbReference type="EMBL" id="LMVN01000024">
    <property type="protein sequence ID" value="PAV06861.1"/>
    <property type="molecule type" value="Genomic_DNA"/>
</dbReference>
<dbReference type="CDD" id="cd00609">
    <property type="entry name" value="AAT_like"/>
    <property type="match status" value="1"/>
</dbReference>
<evidence type="ECO:0000259" key="8">
    <source>
        <dbReference type="Pfam" id="PF00155"/>
    </source>
</evidence>
<gene>
    <name evidence="10" type="primary">aspC</name>
    <name evidence="9" type="ORF">ASJ82_07000</name>
    <name evidence="10" type="ORF">MSCUN_03280</name>
</gene>
<dbReference type="InterPro" id="IPR015422">
    <property type="entry name" value="PyrdxlP-dep_Trfase_small"/>
</dbReference>
<dbReference type="EC" id="2.6.1.-" evidence="7"/>
<dbReference type="Proteomes" id="UP000217528">
    <property type="component" value="Unassembled WGS sequence"/>
</dbReference>
<comment type="cofactor">
    <cofactor evidence="1 7">
        <name>pyridoxal 5'-phosphate</name>
        <dbReference type="ChEBI" id="CHEBI:597326"/>
    </cofactor>
</comment>
<dbReference type="InterPro" id="IPR050596">
    <property type="entry name" value="AspAT/PAT-like"/>
</dbReference>
<evidence type="ECO:0000256" key="2">
    <source>
        <dbReference type="ARBA" id="ARBA00007441"/>
    </source>
</evidence>
<name>A0A2A2HBI2_9EURY</name>
<reference evidence="10 12" key="1">
    <citation type="submission" date="2016-04" db="EMBL/GenBank/DDBJ databases">
        <title>Genome sequence of Methanosphaera cuniculi DSM 4103.</title>
        <authorList>
            <person name="Poehlein A."/>
            <person name="Seedorf H."/>
            <person name="Daniel R."/>
        </authorList>
    </citation>
    <scope>NUCLEOTIDE SEQUENCE [LARGE SCALE GENOMIC DNA]</scope>
    <source>
        <strain evidence="10 12">DSM 4103</strain>
    </source>
</reference>
<dbReference type="Pfam" id="PF00155">
    <property type="entry name" value="Aminotran_1_2"/>
    <property type="match status" value="1"/>
</dbReference>
<dbReference type="GO" id="GO:0030170">
    <property type="term" value="F:pyridoxal phosphate binding"/>
    <property type="evidence" value="ECO:0007669"/>
    <property type="project" value="InterPro"/>
</dbReference>
<evidence type="ECO:0000313" key="9">
    <source>
        <dbReference type="EMBL" id="PAV06861.1"/>
    </source>
</evidence>
<evidence type="ECO:0000256" key="4">
    <source>
        <dbReference type="ARBA" id="ARBA00022576"/>
    </source>
</evidence>
<dbReference type="Gene3D" id="3.90.1150.10">
    <property type="entry name" value="Aspartate Aminotransferase, domain 1"/>
    <property type="match status" value="1"/>
</dbReference>
<evidence type="ECO:0000256" key="3">
    <source>
        <dbReference type="ARBA" id="ARBA00011738"/>
    </source>
</evidence>
<protein>
    <recommendedName>
        <fullName evidence="7">Aminotransferase</fullName>
        <ecNumber evidence="7">2.6.1.-</ecNumber>
    </recommendedName>
</protein>
<accession>A0A2A2HBI2</accession>
<dbReference type="Proteomes" id="UP000246004">
    <property type="component" value="Unassembled WGS sequence"/>
</dbReference>
<comment type="caution">
    <text evidence="9">The sequence shown here is derived from an EMBL/GenBank/DDBJ whole genome shotgun (WGS) entry which is preliminary data.</text>
</comment>
<evidence type="ECO:0000313" key="12">
    <source>
        <dbReference type="Proteomes" id="UP000246004"/>
    </source>
</evidence>
<dbReference type="FunFam" id="3.40.640.10:FF:000033">
    <property type="entry name" value="Aspartate aminotransferase"/>
    <property type="match status" value="1"/>
</dbReference>
<evidence type="ECO:0000313" key="10">
    <source>
        <dbReference type="EMBL" id="PWL08616.1"/>
    </source>
</evidence>
<dbReference type="AlphaFoldDB" id="A0A2A2HBI2"/>